<sequence>MLESVVLTVGGRQLPHTRCSLRSSAREAVREASFSIAWNEPGLPCIYDEPATIDVSGERWGTGYVGSIQPSMNPEDRSYEVSFVSRTIDATECSIDHPTGLAVNVDIMGVAKAFDTLGIGIEGDVESETKPRHKINLGETLFDTIEDVARGEGILIYDTPKGKLRLASKPDGRHVGALTQGHNIIEASAQLSGATRHSSVKVRGQSSIGVTGSALRPEAEAIDPGVRRKRPLIIIYEGEANSINLKRRAAWEARRGAGRGTSATITVPGWRDAGGTLWTRNFIVPVESDWLGIAQDMIVSDVALVQDADNGTTTTLNLQDPRALGGENPRGKSSTGWDTPAALEPTYRIDSDD</sequence>
<feature type="region of interest" description="Disordered" evidence="1">
    <location>
        <begin position="313"/>
        <end position="353"/>
    </location>
</feature>
<keyword evidence="5" id="KW-1185">Reference proteome</keyword>
<dbReference type="Gene3D" id="3.55.50.10">
    <property type="entry name" value="Baseplate protein-like domains"/>
    <property type="match status" value="1"/>
</dbReference>
<dbReference type="Pfam" id="PF22255">
    <property type="entry name" value="Gp44-like_2nd"/>
    <property type="match status" value="1"/>
</dbReference>
<name>A0ABT1C714_9HYPH</name>
<dbReference type="InterPro" id="IPR023399">
    <property type="entry name" value="Baseplate-like_2-layer_sand"/>
</dbReference>
<dbReference type="Gene3D" id="2.30.300.10">
    <property type="entry name" value="Baseplate protein-like domain - beta roll fold"/>
    <property type="match status" value="1"/>
</dbReference>
<organism evidence="4 5">
    <name type="scientific">Mesorhizobium liriopis</name>
    <dbReference type="NCBI Taxonomy" id="2953882"/>
    <lineage>
        <taxon>Bacteria</taxon>
        <taxon>Pseudomonadati</taxon>
        <taxon>Pseudomonadota</taxon>
        <taxon>Alphaproteobacteria</taxon>
        <taxon>Hyphomicrobiales</taxon>
        <taxon>Phyllobacteriaceae</taxon>
        <taxon>Mesorhizobium</taxon>
    </lineage>
</organism>
<evidence type="ECO:0000313" key="4">
    <source>
        <dbReference type="EMBL" id="MCO6050628.1"/>
    </source>
</evidence>
<evidence type="ECO:0008006" key="6">
    <source>
        <dbReference type="Google" id="ProtNLM"/>
    </source>
</evidence>
<evidence type="ECO:0000259" key="2">
    <source>
        <dbReference type="Pfam" id="PF21929"/>
    </source>
</evidence>
<feature type="domain" description="Baseplate hub protein gp44/GpP-like C-terminal" evidence="2">
    <location>
        <begin position="246"/>
        <end position="324"/>
    </location>
</feature>
<feature type="domain" description="Baseplate hub protein gp44/GpP-like second" evidence="3">
    <location>
        <begin position="91"/>
        <end position="167"/>
    </location>
</feature>
<dbReference type="Pfam" id="PF21929">
    <property type="entry name" value="GpP_4th"/>
    <property type="match status" value="1"/>
</dbReference>
<evidence type="ECO:0000256" key="1">
    <source>
        <dbReference type="SAM" id="MobiDB-lite"/>
    </source>
</evidence>
<evidence type="ECO:0000259" key="3">
    <source>
        <dbReference type="Pfam" id="PF22255"/>
    </source>
</evidence>
<reference evidence="4 5" key="1">
    <citation type="submission" date="2022-06" db="EMBL/GenBank/DDBJ databases">
        <title>Mesorhizobium sp. strain RP14 Genome sequencing and assembly.</title>
        <authorList>
            <person name="Kim I."/>
        </authorList>
    </citation>
    <scope>NUCLEOTIDE SEQUENCE [LARGE SCALE GENOMIC DNA]</scope>
    <source>
        <strain evidence="5">RP14(2022)</strain>
    </source>
</reference>
<dbReference type="EMBL" id="JAMXQS010000006">
    <property type="protein sequence ID" value="MCO6050628.1"/>
    <property type="molecule type" value="Genomic_DNA"/>
</dbReference>
<dbReference type="InterPro" id="IPR053982">
    <property type="entry name" value="Gp44/GpP-like_C"/>
</dbReference>
<accession>A0ABT1C714</accession>
<proteinExistence type="predicted"/>
<dbReference type="RefSeq" id="WP_252819438.1">
    <property type="nucleotide sequence ID" value="NZ_JAMXQS010000006.1"/>
</dbReference>
<dbReference type="SUPFAM" id="SSF69279">
    <property type="entry name" value="Phage tail proteins"/>
    <property type="match status" value="2"/>
</dbReference>
<comment type="caution">
    <text evidence="4">The sequence shown here is derived from an EMBL/GenBank/DDBJ whole genome shotgun (WGS) entry which is preliminary data.</text>
</comment>
<protein>
    <recommendedName>
        <fullName evidence="6">Mu P family protein</fullName>
    </recommendedName>
</protein>
<gene>
    <name evidence="4" type="ORF">NGM99_12625</name>
</gene>
<dbReference type="InterPro" id="IPR053981">
    <property type="entry name" value="Gp44/GpP-like_2nd"/>
</dbReference>
<dbReference type="InterPro" id="IPR026276">
    <property type="entry name" value="Baseplate_GpP"/>
</dbReference>
<dbReference type="Gene3D" id="3.30.1920.10">
    <property type="entry name" value="Baseplate protein-like domains - 2 layer sandwich fold"/>
    <property type="match status" value="1"/>
</dbReference>
<dbReference type="PIRSF" id="PIRSF004440">
    <property type="entry name" value="GpP"/>
    <property type="match status" value="1"/>
</dbReference>
<dbReference type="Proteomes" id="UP001205906">
    <property type="component" value="Unassembled WGS sequence"/>
</dbReference>
<evidence type="ECO:0000313" key="5">
    <source>
        <dbReference type="Proteomes" id="UP001205906"/>
    </source>
</evidence>